<dbReference type="Gene3D" id="1.25.10.10">
    <property type="entry name" value="Leucine-rich Repeat Variant"/>
    <property type="match status" value="1"/>
</dbReference>
<dbReference type="WBParaSite" id="HDID_0000066701-mRNA-1">
    <property type="protein sequence ID" value="HDID_0000066701-mRNA-1"/>
    <property type="gene ID" value="HDID_0000066701"/>
</dbReference>
<name>A0A158QBY3_HYMDI</name>
<evidence type="ECO:0000313" key="4">
    <source>
        <dbReference type="WBParaSite" id="HDID_0000066701-mRNA-1"/>
    </source>
</evidence>
<evidence type="ECO:0000256" key="1">
    <source>
        <dbReference type="SAM" id="MobiDB-lite"/>
    </source>
</evidence>
<dbReference type="OrthoDB" id="6265453at2759"/>
<dbReference type="SUPFAM" id="SSF48371">
    <property type="entry name" value="ARM repeat"/>
    <property type="match status" value="1"/>
</dbReference>
<feature type="compositionally biased region" description="Low complexity" evidence="1">
    <location>
        <begin position="455"/>
        <end position="465"/>
    </location>
</feature>
<gene>
    <name evidence="2" type="ORF">HDID_LOCUS668</name>
</gene>
<feature type="compositionally biased region" description="Polar residues" evidence="1">
    <location>
        <begin position="368"/>
        <end position="381"/>
    </location>
</feature>
<feature type="compositionally biased region" description="Polar residues" evidence="1">
    <location>
        <begin position="434"/>
        <end position="443"/>
    </location>
</feature>
<dbReference type="InterPro" id="IPR016024">
    <property type="entry name" value="ARM-type_fold"/>
</dbReference>
<evidence type="ECO:0000313" key="3">
    <source>
        <dbReference type="Proteomes" id="UP000274504"/>
    </source>
</evidence>
<dbReference type="AlphaFoldDB" id="A0A158QBY3"/>
<proteinExistence type="predicted"/>
<feature type="region of interest" description="Disordered" evidence="1">
    <location>
        <begin position="397"/>
        <end position="418"/>
    </location>
</feature>
<dbReference type="Proteomes" id="UP000274504">
    <property type="component" value="Unassembled WGS sequence"/>
</dbReference>
<reference evidence="2 3" key="2">
    <citation type="submission" date="2018-11" db="EMBL/GenBank/DDBJ databases">
        <authorList>
            <consortium name="Pathogen Informatics"/>
        </authorList>
    </citation>
    <scope>NUCLEOTIDE SEQUENCE [LARGE SCALE GENOMIC DNA]</scope>
</reference>
<sequence length="591" mass="65861">MASSFQDVLSKNTENKFMQILHNYADTSLEDKRFLIVNCDNVFGERDDFDWMLAMLDTLAGLLEEIDRNSTNSRHKLPDVPSDAGVGRNPWSFTPHNAQYITYLMSRLLGSKAVDVRSRNLIHKVILRQFRNASCVQVKAALLRFSKYFVRFLTPAEVKDFILPLVPLCLNSRNLETLTAAMEALPKLAEYPISSETYEKCLNKAVNAFKKSASRPQVQSVAIQCVANIISQLPLDVIENVLLPFALEATAEAANNAGTVRVSGGNGGRSCIQGDSASVARDIPCLIPAYLIEFDFFLSEGEPVISLCCLLKTILRERRSILSPSMIAMEILPCLLPHTLNKQWQFSEFKYVMSTLYEYLNFLNEANPSPPVQESSQSNNQKDTKRNCDQEIKVCIDRGSTSGDNDPRESTSYTNAPRCIQRRGSGNIILPLKGQQNDSNNSDPRPRFVLEETSDSTSRIPSSSSNNAEYILLPQRPRSTSNISSDALKNSTSSQNILSSSNLLTVSVCEGPFGLPDKNRRRSAIDLRSAVEIFNPMQSQTQQITSTQININSPKKSPEPFSIQSKLNILDVIPNIRRASENALNMQNVSQ</sequence>
<feature type="compositionally biased region" description="Polar residues" evidence="1">
    <location>
        <begin position="399"/>
        <end position="415"/>
    </location>
</feature>
<feature type="region of interest" description="Disordered" evidence="1">
    <location>
        <begin position="368"/>
        <end position="387"/>
    </location>
</feature>
<dbReference type="EMBL" id="UYSG01000092">
    <property type="protein sequence ID" value="VDL17268.1"/>
    <property type="molecule type" value="Genomic_DNA"/>
</dbReference>
<dbReference type="InterPro" id="IPR011989">
    <property type="entry name" value="ARM-like"/>
</dbReference>
<organism evidence="4">
    <name type="scientific">Hymenolepis diminuta</name>
    <name type="common">Rat tapeworm</name>
    <dbReference type="NCBI Taxonomy" id="6216"/>
    <lineage>
        <taxon>Eukaryota</taxon>
        <taxon>Metazoa</taxon>
        <taxon>Spiralia</taxon>
        <taxon>Lophotrochozoa</taxon>
        <taxon>Platyhelminthes</taxon>
        <taxon>Cestoda</taxon>
        <taxon>Eucestoda</taxon>
        <taxon>Cyclophyllidea</taxon>
        <taxon>Hymenolepididae</taxon>
        <taxon>Hymenolepis</taxon>
    </lineage>
</organism>
<reference evidence="4" key="1">
    <citation type="submission" date="2016-04" db="UniProtKB">
        <authorList>
            <consortium name="WormBaseParasite"/>
        </authorList>
    </citation>
    <scope>IDENTIFICATION</scope>
</reference>
<feature type="region of interest" description="Disordered" evidence="1">
    <location>
        <begin position="430"/>
        <end position="469"/>
    </location>
</feature>
<accession>A0A158QBY3</accession>
<protein>
    <submittedName>
        <fullName evidence="4">TOG domain-containing protein</fullName>
    </submittedName>
</protein>
<evidence type="ECO:0000313" key="2">
    <source>
        <dbReference type="EMBL" id="VDL17268.1"/>
    </source>
</evidence>